<feature type="compositionally biased region" description="Low complexity" evidence="1">
    <location>
        <begin position="36"/>
        <end position="54"/>
    </location>
</feature>
<gene>
    <name evidence="2" type="ORF">C9374_005601</name>
</gene>
<protein>
    <recommendedName>
        <fullName evidence="4">Roadblock/LAMTOR2 domain-containing protein</fullName>
    </recommendedName>
</protein>
<accession>A0AA88KI27</accession>
<organism evidence="2 3">
    <name type="scientific">Naegleria lovaniensis</name>
    <name type="common">Amoeba</name>
    <dbReference type="NCBI Taxonomy" id="51637"/>
    <lineage>
        <taxon>Eukaryota</taxon>
        <taxon>Discoba</taxon>
        <taxon>Heterolobosea</taxon>
        <taxon>Tetramitia</taxon>
        <taxon>Eutetramitia</taxon>
        <taxon>Vahlkampfiidae</taxon>
        <taxon>Naegleria</taxon>
    </lineage>
</organism>
<evidence type="ECO:0000313" key="3">
    <source>
        <dbReference type="Proteomes" id="UP000816034"/>
    </source>
</evidence>
<comment type="caution">
    <text evidence="2">The sequence shown here is derived from an EMBL/GenBank/DDBJ whole genome shotgun (WGS) entry which is preliminary data.</text>
</comment>
<dbReference type="Gene3D" id="3.30.450.30">
    <property type="entry name" value="Dynein light chain 2a, cytoplasmic"/>
    <property type="match status" value="1"/>
</dbReference>
<dbReference type="RefSeq" id="XP_044548078.1">
    <property type="nucleotide sequence ID" value="XM_044695370.1"/>
</dbReference>
<dbReference type="SUPFAM" id="SSF103196">
    <property type="entry name" value="Roadblock/LC7 domain"/>
    <property type="match status" value="2"/>
</dbReference>
<reference evidence="2 3" key="1">
    <citation type="journal article" date="2018" name="BMC Genomics">
        <title>The genome of Naegleria lovaniensis, the basis for a comparative approach to unravel pathogenicity factors of the human pathogenic amoeba N. fowleri.</title>
        <authorList>
            <person name="Liechti N."/>
            <person name="Schurch N."/>
            <person name="Bruggmann R."/>
            <person name="Wittwer M."/>
        </authorList>
    </citation>
    <scope>NUCLEOTIDE SEQUENCE [LARGE SCALE GENOMIC DNA]</scope>
    <source>
        <strain evidence="2 3">ATCC 30569</strain>
    </source>
</reference>
<name>A0AA88KI27_NAELO</name>
<dbReference type="Proteomes" id="UP000816034">
    <property type="component" value="Unassembled WGS sequence"/>
</dbReference>
<proteinExistence type="predicted"/>
<feature type="region of interest" description="Disordered" evidence="1">
    <location>
        <begin position="36"/>
        <end position="55"/>
    </location>
</feature>
<dbReference type="GeneID" id="68098056"/>
<dbReference type="AlphaFoldDB" id="A0AA88KI27"/>
<dbReference type="EMBL" id="PYSW02000024">
    <property type="protein sequence ID" value="KAG2382399.1"/>
    <property type="molecule type" value="Genomic_DNA"/>
</dbReference>
<dbReference type="InterPro" id="IPR037587">
    <property type="entry name" value="LAMTOR2-like"/>
</dbReference>
<keyword evidence="3" id="KW-1185">Reference proteome</keyword>
<evidence type="ECO:0000313" key="2">
    <source>
        <dbReference type="EMBL" id="KAG2382399.1"/>
    </source>
</evidence>
<sequence>MLQPRLLPKVLEQINTDGIKTTILCNVNGSLISSSLSTSKQQQPPSSSSAQQTSNFSEQQITYQQRLLPSQIKHMDKLIAAIAANMWHSYLKAGRTAFTPVEYDENGNMIGQDDENLEDDSVGAQKLKSLLVDCEYGRLAILGVSRNVVLCVCAEKEVPFGMLNKKAQVMRDFLSGPFTMVEEAVDEEEEAEY</sequence>
<dbReference type="GO" id="GO:0032008">
    <property type="term" value="P:positive regulation of TOR signaling"/>
    <property type="evidence" value="ECO:0007669"/>
    <property type="project" value="InterPro"/>
</dbReference>
<evidence type="ECO:0000256" key="1">
    <source>
        <dbReference type="SAM" id="MobiDB-lite"/>
    </source>
</evidence>
<evidence type="ECO:0008006" key="4">
    <source>
        <dbReference type="Google" id="ProtNLM"/>
    </source>
</evidence>
<dbReference type="GO" id="GO:0005085">
    <property type="term" value="F:guanyl-nucleotide exchange factor activity"/>
    <property type="evidence" value="ECO:0007669"/>
    <property type="project" value="InterPro"/>
</dbReference>
<dbReference type="PANTHER" id="PTHR13323">
    <property type="entry name" value="LATE ENDOSOMAL/LYSOSOMAL MP1 INTERACTING PROTEIN"/>
    <property type="match status" value="1"/>
</dbReference>
<dbReference type="GO" id="GO:0060090">
    <property type="term" value="F:molecular adaptor activity"/>
    <property type="evidence" value="ECO:0007669"/>
    <property type="project" value="InterPro"/>
</dbReference>